<dbReference type="GO" id="GO:0005576">
    <property type="term" value="C:extracellular region"/>
    <property type="evidence" value="ECO:0007669"/>
    <property type="project" value="UniProtKB-SubCell"/>
</dbReference>
<dbReference type="PATRIC" id="fig|269796.9.peg.2635"/>
<dbReference type="STRING" id="269796.Rru_A2528"/>
<sequence length="296" mass="30353">MRVATSTMSSSLITQALRNQGDYNSALNQQSSGLKDPSLNGLGGLAGTTVSLASDLKRSDHLVTQATTAQSEVEVAYGKVSKIADLVKTAQVAITAAISGDVSKATGLQASAEGWLTDIAAMLNTQVGGTYVFAGAGSVGAPVDLSAYGGASSTDTSYYSGTTTPTQMMVDAEGGIEYGTLANDPAFANTLKALYDIANTNPPTLATLQSASTALSAATTDLGKTLETLSAQSDRLTALVDTQTEFQLFAESALESLTKVDVAEATAKASERSVVLKASFSALSSMISLSLLDYLR</sequence>
<keyword evidence="6" id="KW-0966">Cell projection</keyword>
<dbReference type="Pfam" id="PF00669">
    <property type="entry name" value="Flagellin_N"/>
    <property type="match status" value="1"/>
</dbReference>
<keyword evidence="4" id="KW-0975">Bacterial flagellum</keyword>
<dbReference type="RefSeq" id="WP_011390281.1">
    <property type="nucleotide sequence ID" value="NC_007643.1"/>
</dbReference>
<dbReference type="AlphaFoldDB" id="Q2RRB7"/>
<evidence type="ECO:0000313" key="7">
    <source>
        <dbReference type="Proteomes" id="UP000001929"/>
    </source>
</evidence>
<evidence type="ECO:0000259" key="5">
    <source>
        <dbReference type="Pfam" id="PF00669"/>
    </source>
</evidence>
<dbReference type="InterPro" id="IPR001029">
    <property type="entry name" value="Flagellin_N"/>
</dbReference>
<comment type="subcellular location">
    <subcellularLocation>
        <location evidence="1">Bacterial flagellum</location>
    </subcellularLocation>
    <subcellularLocation>
        <location evidence="2">Secreted</location>
    </subcellularLocation>
</comment>
<comment type="similarity">
    <text evidence="3">Belongs to the bacterial flagellin family.</text>
</comment>
<dbReference type="SUPFAM" id="SSF64518">
    <property type="entry name" value="Phase 1 flagellin"/>
    <property type="match status" value="1"/>
</dbReference>
<gene>
    <name evidence="6" type="ordered locus">Rru_A2528</name>
</gene>
<evidence type="ECO:0000256" key="2">
    <source>
        <dbReference type="ARBA" id="ARBA00004613"/>
    </source>
</evidence>
<dbReference type="Proteomes" id="UP000001929">
    <property type="component" value="Chromosome"/>
</dbReference>
<evidence type="ECO:0000313" key="6">
    <source>
        <dbReference type="EMBL" id="ABC23328.1"/>
    </source>
</evidence>
<evidence type="ECO:0000256" key="4">
    <source>
        <dbReference type="ARBA" id="ARBA00023143"/>
    </source>
</evidence>
<keyword evidence="7" id="KW-1185">Reference proteome</keyword>
<protein>
    <submittedName>
        <fullName evidence="6">Flagellar hook-associated protein 3 FlgL</fullName>
    </submittedName>
</protein>
<keyword evidence="6" id="KW-0282">Flagellum</keyword>
<dbReference type="PANTHER" id="PTHR42792:SF1">
    <property type="entry name" value="FLAGELLAR HOOK-ASSOCIATED PROTEIN 3"/>
    <property type="match status" value="1"/>
</dbReference>
<dbReference type="NCBIfam" id="NF006489">
    <property type="entry name" value="PRK08913.1"/>
    <property type="match status" value="1"/>
</dbReference>
<dbReference type="Gene3D" id="1.20.1330.10">
    <property type="entry name" value="f41 fragment of flagellin, N-terminal domain"/>
    <property type="match status" value="1"/>
</dbReference>
<organism evidence="6 7">
    <name type="scientific">Rhodospirillum rubrum (strain ATCC 11170 / ATH 1.1.1 / DSM 467 / LMG 4362 / NCIMB 8255 / S1)</name>
    <dbReference type="NCBI Taxonomy" id="269796"/>
    <lineage>
        <taxon>Bacteria</taxon>
        <taxon>Pseudomonadati</taxon>
        <taxon>Pseudomonadota</taxon>
        <taxon>Alphaproteobacteria</taxon>
        <taxon>Rhodospirillales</taxon>
        <taxon>Rhodospirillaceae</taxon>
        <taxon>Rhodospirillum</taxon>
    </lineage>
</organism>
<evidence type="ECO:0000256" key="1">
    <source>
        <dbReference type="ARBA" id="ARBA00004365"/>
    </source>
</evidence>
<dbReference type="EMBL" id="CP000230">
    <property type="protein sequence ID" value="ABC23328.1"/>
    <property type="molecule type" value="Genomic_DNA"/>
</dbReference>
<accession>Q2RRB7</accession>
<name>Q2RRB7_RHORT</name>
<evidence type="ECO:0000256" key="3">
    <source>
        <dbReference type="ARBA" id="ARBA00005709"/>
    </source>
</evidence>
<dbReference type="GO" id="GO:0009288">
    <property type="term" value="C:bacterial-type flagellum"/>
    <property type="evidence" value="ECO:0007669"/>
    <property type="project" value="UniProtKB-SubCell"/>
</dbReference>
<dbReference type="KEGG" id="rru:Rru_A2528"/>
<reference evidence="6 7" key="1">
    <citation type="journal article" date="2011" name="Stand. Genomic Sci.">
        <title>Complete genome sequence of Rhodospirillum rubrum type strain (S1).</title>
        <authorList>
            <person name="Munk A.C."/>
            <person name="Copeland A."/>
            <person name="Lucas S."/>
            <person name="Lapidus A."/>
            <person name="Del Rio T.G."/>
            <person name="Barry K."/>
            <person name="Detter J.C."/>
            <person name="Hammon N."/>
            <person name="Israni S."/>
            <person name="Pitluck S."/>
            <person name="Brettin T."/>
            <person name="Bruce D."/>
            <person name="Han C."/>
            <person name="Tapia R."/>
            <person name="Gilna P."/>
            <person name="Schmutz J."/>
            <person name="Larimer F."/>
            <person name="Land M."/>
            <person name="Kyrpides N.C."/>
            <person name="Mavromatis K."/>
            <person name="Richardson P."/>
            <person name="Rohde M."/>
            <person name="Goker M."/>
            <person name="Klenk H.P."/>
            <person name="Zhang Y."/>
            <person name="Roberts G.P."/>
            <person name="Reslewic S."/>
            <person name="Schwartz D.C."/>
        </authorList>
    </citation>
    <scope>NUCLEOTIDE SEQUENCE [LARGE SCALE GENOMIC DNA]</scope>
    <source>
        <strain evidence="7">ATCC 11170 / ATH 1.1.1 / DSM 467 / LMG 4362 / NCIMB 8255 / S1</strain>
    </source>
</reference>
<feature type="domain" description="Flagellin N-terminal" evidence="5">
    <location>
        <begin position="4"/>
        <end position="136"/>
    </location>
</feature>
<dbReference type="eggNOG" id="COG1344">
    <property type="taxonomic scope" value="Bacteria"/>
</dbReference>
<dbReference type="GO" id="GO:0005198">
    <property type="term" value="F:structural molecule activity"/>
    <property type="evidence" value="ECO:0007669"/>
    <property type="project" value="InterPro"/>
</dbReference>
<dbReference type="InterPro" id="IPR001492">
    <property type="entry name" value="Flagellin"/>
</dbReference>
<proteinExistence type="inferred from homology"/>
<dbReference type="PhylomeDB" id="Q2RRB7"/>
<dbReference type="EnsemblBacteria" id="ABC23328">
    <property type="protein sequence ID" value="ABC23328"/>
    <property type="gene ID" value="Rru_A2528"/>
</dbReference>
<dbReference type="PANTHER" id="PTHR42792">
    <property type="entry name" value="FLAGELLIN"/>
    <property type="match status" value="1"/>
</dbReference>
<dbReference type="HOGENOM" id="CLU_058238_1_0_5"/>
<keyword evidence="6" id="KW-0969">Cilium</keyword>